<proteinExistence type="predicted"/>
<evidence type="ECO:0000256" key="1">
    <source>
        <dbReference type="SAM" id="Phobius"/>
    </source>
</evidence>
<gene>
    <name evidence="2" type="ORF">S01H4_44111</name>
</gene>
<accession>X1D6J6</accession>
<reference evidence="2" key="1">
    <citation type="journal article" date="2014" name="Front. Microbiol.">
        <title>High frequency of phylogenetically diverse reductive dehalogenase-homologous genes in deep subseafloor sedimentary metagenomes.</title>
        <authorList>
            <person name="Kawai M."/>
            <person name="Futagami T."/>
            <person name="Toyoda A."/>
            <person name="Takaki Y."/>
            <person name="Nishi S."/>
            <person name="Hori S."/>
            <person name="Arai W."/>
            <person name="Tsubouchi T."/>
            <person name="Morono Y."/>
            <person name="Uchiyama I."/>
            <person name="Ito T."/>
            <person name="Fujiyama A."/>
            <person name="Inagaki F."/>
            <person name="Takami H."/>
        </authorList>
    </citation>
    <scope>NUCLEOTIDE SEQUENCE</scope>
    <source>
        <strain evidence="2">Expedition CK06-06</strain>
    </source>
</reference>
<protein>
    <submittedName>
        <fullName evidence="2">Uncharacterized protein</fullName>
    </submittedName>
</protein>
<sequence>NIKDIVVNENYLEEYLNKYINYTVYPLVVIKSGMNETIIREMDINVEYIISIIDAYIIGDKRIKNMIIIKFFVIFFIFSLQMSIPNK</sequence>
<keyword evidence="1" id="KW-0472">Membrane</keyword>
<feature type="non-terminal residue" evidence="2">
    <location>
        <position position="1"/>
    </location>
</feature>
<keyword evidence="1" id="KW-0812">Transmembrane</keyword>
<dbReference type="EMBL" id="BART01024416">
    <property type="protein sequence ID" value="GAH03910.1"/>
    <property type="molecule type" value="Genomic_DNA"/>
</dbReference>
<keyword evidence="1" id="KW-1133">Transmembrane helix</keyword>
<comment type="caution">
    <text evidence="2">The sequence shown here is derived from an EMBL/GenBank/DDBJ whole genome shotgun (WGS) entry which is preliminary data.</text>
</comment>
<organism evidence="2">
    <name type="scientific">marine sediment metagenome</name>
    <dbReference type="NCBI Taxonomy" id="412755"/>
    <lineage>
        <taxon>unclassified sequences</taxon>
        <taxon>metagenomes</taxon>
        <taxon>ecological metagenomes</taxon>
    </lineage>
</organism>
<name>X1D6J6_9ZZZZ</name>
<feature type="transmembrane region" description="Helical" evidence="1">
    <location>
        <begin position="67"/>
        <end position="84"/>
    </location>
</feature>
<evidence type="ECO:0000313" key="2">
    <source>
        <dbReference type="EMBL" id="GAH03910.1"/>
    </source>
</evidence>
<dbReference type="AlphaFoldDB" id="X1D6J6"/>